<dbReference type="Proteomes" id="UP000789920">
    <property type="component" value="Unassembled WGS sequence"/>
</dbReference>
<dbReference type="EMBL" id="CAJVQC010000585">
    <property type="protein sequence ID" value="CAG8474890.1"/>
    <property type="molecule type" value="Genomic_DNA"/>
</dbReference>
<keyword evidence="2" id="KW-1185">Reference proteome</keyword>
<reference evidence="1" key="1">
    <citation type="submission" date="2021-06" db="EMBL/GenBank/DDBJ databases">
        <authorList>
            <person name="Kallberg Y."/>
            <person name="Tangrot J."/>
            <person name="Rosling A."/>
        </authorList>
    </citation>
    <scope>NUCLEOTIDE SEQUENCE</scope>
    <source>
        <strain evidence="1">MA461A</strain>
    </source>
</reference>
<sequence>MSLDYTFTQHSSIHFPSFQKNSLSTPPQVMIREDIPLFKEEWIDDQTHYSNTTSILPSSSTEFSISTNEDPKMLQIHLLGSSNSSMSRDDLTPQLSTDEFSRSTSMDSSVSNSLHPSKSTPPQFIFKKPSQRKSTLFGELK</sequence>
<name>A0ACA9KII2_9GLOM</name>
<organism evidence="1 2">
    <name type="scientific">Racocetra persica</name>
    <dbReference type="NCBI Taxonomy" id="160502"/>
    <lineage>
        <taxon>Eukaryota</taxon>
        <taxon>Fungi</taxon>
        <taxon>Fungi incertae sedis</taxon>
        <taxon>Mucoromycota</taxon>
        <taxon>Glomeromycotina</taxon>
        <taxon>Glomeromycetes</taxon>
        <taxon>Diversisporales</taxon>
        <taxon>Gigasporaceae</taxon>
        <taxon>Racocetra</taxon>
    </lineage>
</organism>
<comment type="caution">
    <text evidence="1">The sequence shown here is derived from an EMBL/GenBank/DDBJ whole genome shotgun (WGS) entry which is preliminary data.</text>
</comment>
<feature type="non-terminal residue" evidence="1">
    <location>
        <position position="141"/>
    </location>
</feature>
<accession>A0ACA9KII2</accession>
<protein>
    <submittedName>
        <fullName evidence="1">34316_t:CDS:1</fullName>
    </submittedName>
</protein>
<gene>
    <name evidence="1" type="ORF">RPERSI_LOCUS734</name>
</gene>
<evidence type="ECO:0000313" key="2">
    <source>
        <dbReference type="Proteomes" id="UP000789920"/>
    </source>
</evidence>
<evidence type="ECO:0000313" key="1">
    <source>
        <dbReference type="EMBL" id="CAG8474890.1"/>
    </source>
</evidence>
<proteinExistence type="predicted"/>